<keyword evidence="3 5" id="KW-0808">Transferase</keyword>
<sequence length="340" mass="38099">MEIAVVILNWNGKELLERFLPDVVEFSSPLAQVYVADNASTDDSVAYVEDRFCKTCAERSRSSVIIIQNTRNGGYAGGYNEALRNIKADVFVLLNSDVQVTKGWLQPVIELFKSDANVAAAQPKIKDLKRPTHFEYAGAAGGFLDSLGYPYCRGRIFVHCEQDNGQYDDTIEVQWASGACLFVRSDVFWEVGGLDEDYFAHQEEIDLCWRIKNAGYSVKACGASEVFHLGGATLATADPKKSFYNFRNSLYSLVKNVKGLRILFILLIRLTLDGIAAIKFLLEGKPKHFAAILKAHFSFYANLPKLIKKRKHLSKSASYVHTLSIVKSHYLSGVKRYDQL</sequence>
<dbReference type="CDD" id="cd04186">
    <property type="entry name" value="GT_2_like_c"/>
    <property type="match status" value="1"/>
</dbReference>
<keyword evidence="6" id="KW-1185">Reference proteome</keyword>
<evidence type="ECO:0000259" key="4">
    <source>
        <dbReference type="Pfam" id="PF00535"/>
    </source>
</evidence>
<keyword evidence="2" id="KW-0328">Glycosyltransferase</keyword>
<dbReference type="InterPro" id="IPR029044">
    <property type="entry name" value="Nucleotide-diphossugar_trans"/>
</dbReference>
<reference evidence="5 6" key="1">
    <citation type="submission" date="2018-10" db="EMBL/GenBank/DDBJ databases">
        <title>Dokdonia luteus sp. nov., isolated from sea water.</title>
        <authorList>
            <person name="Zhou L.Y."/>
            <person name="Du Z.J."/>
        </authorList>
    </citation>
    <scope>NUCLEOTIDE SEQUENCE [LARGE SCALE GENOMIC DNA]</scope>
    <source>
        <strain evidence="5 6">SH27</strain>
    </source>
</reference>
<evidence type="ECO:0000256" key="1">
    <source>
        <dbReference type="ARBA" id="ARBA00006739"/>
    </source>
</evidence>
<evidence type="ECO:0000313" key="5">
    <source>
        <dbReference type="EMBL" id="RMB64035.1"/>
    </source>
</evidence>
<dbReference type="PANTHER" id="PTHR43179">
    <property type="entry name" value="RHAMNOSYLTRANSFERASE WBBL"/>
    <property type="match status" value="1"/>
</dbReference>
<dbReference type="EMBL" id="REFV01000001">
    <property type="protein sequence ID" value="RMB64035.1"/>
    <property type="molecule type" value="Genomic_DNA"/>
</dbReference>
<dbReference type="Pfam" id="PF00535">
    <property type="entry name" value="Glycos_transf_2"/>
    <property type="match status" value="1"/>
</dbReference>
<dbReference type="SUPFAM" id="SSF53448">
    <property type="entry name" value="Nucleotide-diphospho-sugar transferases"/>
    <property type="match status" value="1"/>
</dbReference>
<comment type="caution">
    <text evidence="5">The sequence shown here is derived from an EMBL/GenBank/DDBJ whole genome shotgun (WGS) entry which is preliminary data.</text>
</comment>
<evidence type="ECO:0000256" key="2">
    <source>
        <dbReference type="ARBA" id="ARBA00022676"/>
    </source>
</evidence>
<dbReference type="InterPro" id="IPR001173">
    <property type="entry name" value="Glyco_trans_2-like"/>
</dbReference>
<evidence type="ECO:0000313" key="6">
    <source>
        <dbReference type="Proteomes" id="UP000281985"/>
    </source>
</evidence>
<dbReference type="RefSeq" id="WP_121915831.1">
    <property type="nucleotide sequence ID" value="NZ_REFV01000001.1"/>
</dbReference>
<dbReference type="Gene3D" id="3.90.550.10">
    <property type="entry name" value="Spore Coat Polysaccharide Biosynthesis Protein SpsA, Chain A"/>
    <property type="match status" value="1"/>
</dbReference>
<name>A0A3M0GGH8_9FLAO</name>
<dbReference type="GO" id="GO:0016757">
    <property type="term" value="F:glycosyltransferase activity"/>
    <property type="evidence" value="ECO:0007669"/>
    <property type="project" value="UniProtKB-KW"/>
</dbReference>
<accession>A0A3M0GGH8</accession>
<feature type="domain" description="Glycosyltransferase 2-like" evidence="4">
    <location>
        <begin position="5"/>
        <end position="133"/>
    </location>
</feature>
<dbReference type="AlphaFoldDB" id="A0A3M0GGH8"/>
<comment type="similarity">
    <text evidence="1">Belongs to the glycosyltransferase 2 family.</text>
</comment>
<gene>
    <name evidence="5" type="ORF">EAX61_01250</name>
</gene>
<protein>
    <submittedName>
        <fullName evidence="5">Glycosyltransferase family 2 protein</fullName>
    </submittedName>
</protein>
<dbReference type="Proteomes" id="UP000281985">
    <property type="component" value="Unassembled WGS sequence"/>
</dbReference>
<organism evidence="5 6">
    <name type="scientific">Dokdonia sinensis</name>
    <dbReference type="NCBI Taxonomy" id="2479847"/>
    <lineage>
        <taxon>Bacteria</taxon>
        <taxon>Pseudomonadati</taxon>
        <taxon>Bacteroidota</taxon>
        <taxon>Flavobacteriia</taxon>
        <taxon>Flavobacteriales</taxon>
        <taxon>Flavobacteriaceae</taxon>
        <taxon>Dokdonia</taxon>
    </lineage>
</organism>
<proteinExistence type="inferred from homology"/>
<dbReference type="PANTHER" id="PTHR43179:SF12">
    <property type="entry name" value="GALACTOFURANOSYLTRANSFERASE GLFT2"/>
    <property type="match status" value="1"/>
</dbReference>
<dbReference type="OrthoDB" id="9771846at2"/>
<evidence type="ECO:0000256" key="3">
    <source>
        <dbReference type="ARBA" id="ARBA00022679"/>
    </source>
</evidence>